<protein>
    <submittedName>
        <fullName evidence="1">Uncharacterized protein</fullName>
    </submittedName>
</protein>
<organism evidence="1 2">
    <name type="scientific">Paenibacillus naphthalenovorans</name>
    <dbReference type="NCBI Taxonomy" id="162209"/>
    <lineage>
        <taxon>Bacteria</taxon>
        <taxon>Bacillati</taxon>
        <taxon>Bacillota</taxon>
        <taxon>Bacilli</taxon>
        <taxon>Bacillales</taxon>
        <taxon>Paenibacillaceae</taxon>
        <taxon>Paenibacillus</taxon>
    </lineage>
</organism>
<evidence type="ECO:0000313" key="2">
    <source>
        <dbReference type="Proteomes" id="UP000061660"/>
    </source>
</evidence>
<proteinExistence type="predicted"/>
<reference evidence="1 2" key="2">
    <citation type="journal article" date="2016" name="Genome Announc.">
        <title>Complete Genome Sequences of Two Interactive Moderate Thermophiles, Paenibacillus napthalenovorans 32O-Y and Paenibacillus sp. 32O-W.</title>
        <authorList>
            <person name="Butler R.R.III."/>
            <person name="Wang J."/>
            <person name="Stark B.C."/>
            <person name="Pombert J.F."/>
        </authorList>
    </citation>
    <scope>NUCLEOTIDE SEQUENCE [LARGE SCALE GENOMIC DNA]</scope>
    <source>
        <strain evidence="1 2">32O-Y</strain>
    </source>
</reference>
<dbReference type="Proteomes" id="UP000061660">
    <property type="component" value="Chromosome"/>
</dbReference>
<name>A0A0U2W0A7_9BACL</name>
<gene>
    <name evidence="1" type="ORF">IJ22_05460</name>
</gene>
<dbReference type="EMBL" id="CP013652">
    <property type="protein sequence ID" value="ALS20933.1"/>
    <property type="molecule type" value="Genomic_DNA"/>
</dbReference>
<dbReference type="STRING" id="162209.IJ22_05460"/>
<sequence length="70" mass="7916">MNLSIQTQTVCVKHANGFCNAMMIIDIVPKLMTVSRQSEKAGCMANVFMVILWLKRCMLGQLWGVNRLDI</sequence>
<reference evidence="2" key="1">
    <citation type="submission" date="2015-12" db="EMBL/GenBank/DDBJ databases">
        <title>Complete genome sequences of two moderately thermophilic Paenibacillus species.</title>
        <authorList>
            <person name="Butler R.III."/>
            <person name="Wang J."/>
            <person name="Stark B.C."/>
            <person name="Pombert J.-F."/>
        </authorList>
    </citation>
    <scope>NUCLEOTIDE SEQUENCE [LARGE SCALE GENOMIC DNA]</scope>
    <source>
        <strain evidence="2">32O-Y</strain>
    </source>
</reference>
<dbReference type="AlphaFoldDB" id="A0A0U2W0A7"/>
<dbReference type="PATRIC" id="fig|162209.4.peg.579"/>
<dbReference type="KEGG" id="pnp:IJ22_05460"/>
<keyword evidence="2" id="KW-1185">Reference proteome</keyword>
<evidence type="ECO:0000313" key="1">
    <source>
        <dbReference type="EMBL" id="ALS20933.1"/>
    </source>
</evidence>
<accession>A0A0U2W0A7</accession>